<dbReference type="CDD" id="cd03250">
    <property type="entry name" value="ABCC_MRP_domain1"/>
    <property type="match status" value="1"/>
</dbReference>
<keyword evidence="12 17" id="KW-1133">Transmembrane helix</keyword>
<feature type="domain" description="ABC transmembrane type-1" evidence="19">
    <location>
        <begin position="308"/>
        <end position="590"/>
    </location>
</feature>
<keyword evidence="8" id="KW-0677">Repeat</keyword>
<keyword evidence="21" id="KW-1185">Reference proteome</keyword>
<feature type="transmembrane region" description="Helical" evidence="17">
    <location>
        <begin position="534"/>
        <end position="559"/>
    </location>
</feature>
<evidence type="ECO:0000256" key="13">
    <source>
        <dbReference type="ARBA" id="ARBA00023136"/>
    </source>
</evidence>
<name>A0A1J1ISK9_9DIPT</name>
<evidence type="ECO:0000256" key="5">
    <source>
        <dbReference type="ARBA" id="ARBA00022475"/>
    </source>
</evidence>
<feature type="domain" description="ABC transporter" evidence="18">
    <location>
        <begin position="1264"/>
        <end position="1496"/>
    </location>
</feature>
<dbReference type="GO" id="GO:0005774">
    <property type="term" value="C:vacuolar membrane"/>
    <property type="evidence" value="ECO:0007669"/>
    <property type="project" value="UniProtKB-SubCell"/>
</dbReference>
<feature type="transmembrane region" description="Helical" evidence="17">
    <location>
        <begin position="941"/>
        <end position="965"/>
    </location>
</feature>
<feature type="transmembrane region" description="Helical" evidence="17">
    <location>
        <begin position="131"/>
        <end position="149"/>
    </location>
</feature>
<dbReference type="InterPro" id="IPR036640">
    <property type="entry name" value="ABC1_TM_sf"/>
</dbReference>
<keyword evidence="9" id="KW-0547">Nucleotide-binding</keyword>
<dbReference type="PANTHER" id="PTHR24223:SF443">
    <property type="entry name" value="MULTIDRUG-RESISTANCE LIKE PROTEIN 1, ISOFORM I"/>
    <property type="match status" value="1"/>
</dbReference>
<evidence type="ECO:0000256" key="3">
    <source>
        <dbReference type="ARBA" id="ARBA00009726"/>
    </source>
</evidence>
<feature type="transmembrane region" description="Helical" evidence="17">
    <location>
        <begin position="449"/>
        <end position="469"/>
    </location>
</feature>
<evidence type="ECO:0000313" key="21">
    <source>
        <dbReference type="Proteomes" id="UP000183832"/>
    </source>
</evidence>
<feature type="transmembrane region" description="Helical" evidence="17">
    <location>
        <begin position="565"/>
        <end position="593"/>
    </location>
</feature>
<comment type="similarity">
    <text evidence="3">Belongs to the ABC transporter superfamily. ABCC family. Conjugate transporter (TC 3.A.1.208) subfamily.</text>
</comment>
<dbReference type="Gene3D" id="1.20.1560.10">
    <property type="entry name" value="ABC transporter type 1, transmembrane domain"/>
    <property type="match status" value="2"/>
</dbReference>
<feature type="transmembrane region" description="Helical" evidence="17">
    <location>
        <begin position="1064"/>
        <end position="1081"/>
    </location>
</feature>
<evidence type="ECO:0000256" key="2">
    <source>
        <dbReference type="ARBA" id="ARBA00004651"/>
    </source>
</evidence>
<dbReference type="GO" id="GO:0016887">
    <property type="term" value="F:ATP hydrolysis activity"/>
    <property type="evidence" value="ECO:0007669"/>
    <property type="project" value="InterPro"/>
</dbReference>
<evidence type="ECO:0000256" key="11">
    <source>
        <dbReference type="ARBA" id="ARBA00022967"/>
    </source>
</evidence>
<dbReference type="FunFam" id="3.40.50.300:FF:000074">
    <property type="entry name" value="Multidrug resistance-associated protein 5 isoform 1"/>
    <property type="match status" value="1"/>
</dbReference>
<keyword evidence="11" id="KW-1278">Translocase</keyword>
<feature type="compositionally biased region" description="Basic and acidic residues" evidence="16">
    <location>
        <begin position="897"/>
        <end position="917"/>
    </location>
</feature>
<dbReference type="GO" id="GO:0005524">
    <property type="term" value="F:ATP binding"/>
    <property type="evidence" value="ECO:0007669"/>
    <property type="project" value="UniProtKB-KW"/>
</dbReference>
<evidence type="ECO:0000256" key="6">
    <source>
        <dbReference type="ARBA" id="ARBA00022554"/>
    </source>
</evidence>
<dbReference type="InterPro" id="IPR017871">
    <property type="entry name" value="ABC_transporter-like_CS"/>
</dbReference>
<dbReference type="EMBL" id="CVRI01000058">
    <property type="protein sequence ID" value="CRL02706.1"/>
    <property type="molecule type" value="Genomic_DNA"/>
</dbReference>
<feature type="region of interest" description="Disordered" evidence="16">
    <location>
        <begin position="270"/>
        <end position="290"/>
    </location>
</feature>
<evidence type="ECO:0000256" key="9">
    <source>
        <dbReference type="ARBA" id="ARBA00022741"/>
    </source>
</evidence>
<feature type="transmembrane region" description="Helical" evidence="17">
    <location>
        <begin position="98"/>
        <end position="119"/>
    </location>
</feature>
<feature type="transmembrane region" description="Helical" evidence="17">
    <location>
        <begin position="348"/>
        <end position="370"/>
    </location>
</feature>
<feature type="transmembrane region" description="Helical" evidence="17">
    <location>
        <begin position="169"/>
        <end position="189"/>
    </location>
</feature>
<evidence type="ECO:0000256" key="12">
    <source>
        <dbReference type="ARBA" id="ARBA00022989"/>
    </source>
</evidence>
<protein>
    <recommendedName>
        <fullName evidence="14">ABC-type glutathione-S-conjugate transporter</fullName>
        <ecNumber evidence="14">7.6.2.3</ecNumber>
    </recommendedName>
</protein>
<dbReference type="STRING" id="568069.A0A1J1ISK9"/>
<feature type="transmembrane region" description="Helical" evidence="17">
    <location>
        <begin position="1087"/>
        <end position="1105"/>
    </location>
</feature>
<evidence type="ECO:0000256" key="15">
    <source>
        <dbReference type="ARBA" id="ARBA00047523"/>
    </source>
</evidence>
<feature type="domain" description="ABC transporter" evidence="18">
    <location>
        <begin position="621"/>
        <end position="844"/>
    </location>
</feature>
<feature type="transmembrane region" description="Helical" evidence="17">
    <location>
        <begin position="1170"/>
        <end position="1192"/>
    </location>
</feature>
<dbReference type="InterPro" id="IPR005292">
    <property type="entry name" value="MRP"/>
</dbReference>
<dbReference type="SUPFAM" id="SSF90123">
    <property type="entry name" value="ABC transporter transmembrane region"/>
    <property type="match status" value="2"/>
</dbReference>
<feature type="transmembrane region" description="Helical" evidence="17">
    <location>
        <begin position="307"/>
        <end position="328"/>
    </location>
</feature>
<dbReference type="GO" id="GO:0000323">
    <property type="term" value="C:lytic vacuole"/>
    <property type="evidence" value="ECO:0007669"/>
    <property type="project" value="UniProtKB-ARBA"/>
</dbReference>
<evidence type="ECO:0000259" key="18">
    <source>
        <dbReference type="PROSITE" id="PS50893"/>
    </source>
</evidence>
<dbReference type="EC" id="7.6.2.3" evidence="14"/>
<feature type="domain" description="ABC transmembrane type-1" evidence="19">
    <location>
        <begin position="945"/>
        <end position="1227"/>
    </location>
</feature>
<keyword evidence="4" id="KW-0813">Transport</keyword>
<dbReference type="InterPro" id="IPR011527">
    <property type="entry name" value="ABC1_TM_dom"/>
</dbReference>
<organism evidence="20 21">
    <name type="scientific">Clunio marinus</name>
    <dbReference type="NCBI Taxonomy" id="568069"/>
    <lineage>
        <taxon>Eukaryota</taxon>
        <taxon>Metazoa</taxon>
        <taxon>Ecdysozoa</taxon>
        <taxon>Arthropoda</taxon>
        <taxon>Hexapoda</taxon>
        <taxon>Insecta</taxon>
        <taxon>Pterygota</taxon>
        <taxon>Neoptera</taxon>
        <taxon>Endopterygota</taxon>
        <taxon>Diptera</taxon>
        <taxon>Nematocera</taxon>
        <taxon>Chironomoidea</taxon>
        <taxon>Chironomidae</taxon>
        <taxon>Clunio</taxon>
    </lineage>
</organism>
<dbReference type="PROSITE" id="PS50893">
    <property type="entry name" value="ABC_TRANSPORTER_2"/>
    <property type="match status" value="2"/>
</dbReference>
<gene>
    <name evidence="20" type="ORF">CLUMA_CG015844</name>
</gene>
<feature type="transmembrane region" description="Helical" evidence="17">
    <location>
        <begin position="71"/>
        <end position="92"/>
    </location>
</feature>
<dbReference type="CDD" id="cd18595">
    <property type="entry name" value="ABC_6TM_MRP1_2_3_6_D1_like"/>
    <property type="match status" value="1"/>
</dbReference>
<dbReference type="InterPro" id="IPR003593">
    <property type="entry name" value="AAA+_ATPase"/>
</dbReference>
<dbReference type="NCBIfam" id="TIGR00957">
    <property type="entry name" value="MRP_assoc_pro"/>
    <property type="match status" value="1"/>
</dbReference>
<dbReference type="FunFam" id="3.40.50.300:FF:000293">
    <property type="entry name" value="ATP binding cassette subfamily C member 1"/>
    <property type="match status" value="1"/>
</dbReference>
<dbReference type="InterPro" id="IPR056227">
    <property type="entry name" value="TMD0_ABC"/>
</dbReference>
<dbReference type="Pfam" id="PF00664">
    <property type="entry name" value="ABC_membrane"/>
    <property type="match status" value="2"/>
</dbReference>
<sequence length="1526" mass="171570">MAQSFCPDPFWNGDILWVPTNPDFTECFKNSALIWAPCAFVAIFATLDVYRRSQSRYSDIPWSFLNISKSIVLFSLICLQFIDLSMMLSVRSEDDIDIYPVQIVSVGIKILTFILVAFLQLMHKIKGHMSSGLLFLFWLILVVFASVQLRWEIQNYDSDDLNRWREFQFVNYITYFTLITIMLVLNCFADKKPRKTTYVKTESNNPSPEKSSSFLSQIFFQWFDKTTWVGWRRPLTEKDIYDINPDDTSRELVPPFDKYFQQSVEKGRRKQMKQQQKSKSGEANIQTSKDTNGSILPAMVKSNGGPFWFAGLLQIAMNCLTFASPLLLNELILYVNPALPPGPLWQGLLMTFALFIVTFVQSILNGQYFLKTFLVGFRIRSSLISAIYRKALRISNSAKKDTTVGEVVNLMAVDAQRFFELVSYLHVLWSGPMVIGIAIWLIYRILGVAVFAGLAVMILMIPLSGFIAAKLRDLQIVQMKAKDERVKSMNEILNGMKVLKLYAWEPSFEKLILGTRENEMVVLKKAALYNAGTYFVWSLAPFLVSLASFITFVMMGGVLSPNVAFVAISLFNILRFPMAMFPMMIAFIMQAWVSVKRINKFLNSEEIDPNNVTKNKSDYALNVDNGSFTWGGESTTLKNINMKVKKGNLTAIVGSVGCGKTSLVSALLGEMEKLNGNINVDGRTAYVPQQAWIQNSTLRDNILFGRPYDKNFYDKVVEACALVPDLAMLPAGDQTEIGEKGINLSGGQKQRVALARAVYSEADIYLLDDPLSAVDSHVGKHIFDNVFGVNGLLKDKSRLLVTHAVVFLPRVDEIYVMVNGEITESGSYKYLLSQKGAFSEFLTQHLQELEDDEELMEIQNSIQDKDMKLILERSISTLSSEKSSVNGSVRRRKSGRRASEKSEKETIPPSNDKSKLIDSEEAATGSVGAGVYVRYFKSIGLVLGIGAILSNAANQAAAVYSGIWLTHWSSDVRASDPDDPTWRNIYMGGYGGLGVAQAVGLLATSVIFAIGCLRAARDLHNKLLHNTLRLPMSFFDTTPLGRILNRFSKDVDVIDTVLPMSMRFWIMMFFNCIAVLIVISYSTPLFMTVIIPLGFVYYFIQKFYVATSRQLKRIESVTRSPIYTHFSETITGQSTIRAYEVGERFTLESESRVDYNQKMSYPSIVANRWLAVRLEIVGSVVVLFACLFAVLARDTINPAMVGLSISYALQISQVLSFLVRMTAEVETNIVAIERVDEYSNREQEAPWKTVEMDPTWPQKGIVIFKNFQVRYREGLELVLKGIDFSVKSQEKIGIVGRTGAGKSSLTLALFRIIEAAEGKIIIDDINIAEIGLHSLRSRLTIIPQDPVLFSGNLRMNVDPFNVYSDDAIWTALEQSHLKLFVKGLSDGLDYKISEGGENLSVGQRQLVCLARALLRKTKVLILDEATAAIDLETDELIQKTIRTQFTDCTILTIAHRLNTIMDSDRVIVLDQGKIAEYDSPKNLLENKDSIFYGMAKNAGLVQNPNEMTIEEAIDEAFNYDDEDTKL</sequence>
<keyword evidence="10" id="KW-0067">ATP-binding</keyword>
<dbReference type="SMART" id="SM00382">
    <property type="entry name" value="AAA"/>
    <property type="match status" value="2"/>
</dbReference>
<keyword evidence="13 17" id="KW-0472">Membrane</keyword>
<comment type="catalytic activity">
    <reaction evidence="15">
        <text>leukotriene C4(in) + ATP + H2O = leukotriene C4(out) + ADP + phosphate + H(+)</text>
        <dbReference type="Rhea" id="RHEA:38963"/>
        <dbReference type="ChEBI" id="CHEBI:15377"/>
        <dbReference type="ChEBI" id="CHEBI:15378"/>
        <dbReference type="ChEBI" id="CHEBI:30616"/>
        <dbReference type="ChEBI" id="CHEBI:43474"/>
        <dbReference type="ChEBI" id="CHEBI:57973"/>
        <dbReference type="ChEBI" id="CHEBI:456216"/>
    </reaction>
    <physiologicalReaction direction="left-to-right" evidence="15">
        <dbReference type="Rhea" id="RHEA:38964"/>
    </physiologicalReaction>
</comment>
<keyword evidence="7 17" id="KW-0812">Transmembrane</keyword>
<comment type="subcellular location">
    <subcellularLocation>
        <location evidence="2">Cell membrane</location>
        <topology evidence="2">Multi-pass membrane protein</topology>
    </subcellularLocation>
    <subcellularLocation>
        <location evidence="1">Vacuole membrane</location>
        <topology evidence="1">Multi-pass membrane protein</topology>
    </subcellularLocation>
</comment>
<evidence type="ECO:0000256" key="8">
    <source>
        <dbReference type="ARBA" id="ARBA00022737"/>
    </source>
</evidence>
<dbReference type="PROSITE" id="PS50929">
    <property type="entry name" value="ABC_TM1F"/>
    <property type="match status" value="2"/>
</dbReference>
<feature type="transmembrane region" description="Helical" evidence="17">
    <location>
        <begin position="32"/>
        <end position="50"/>
    </location>
</feature>
<dbReference type="PANTHER" id="PTHR24223">
    <property type="entry name" value="ATP-BINDING CASSETTE SUB-FAMILY C"/>
    <property type="match status" value="1"/>
</dbReference>
<reference evidence="20 21" key="1">
    <citation type="submission" date="2015-04" db="EMBL/GenBank/DDBJ databases">
        <authorList>
            <person name="Syromyatnikov M.Y."/>
            <person name="Popov V.N."/>
        </authorList>
    </citation>
    <scope>NUCLEOTIDE SEQUENCE [LARGE SCALE GENOMIC DNA]</scope>
</reference>
<proteinExistence type="inferred from homology"/>
<dbReference type="PROSITE" id="PS00211">
    <property type="entry name" value="ABC_TRANSPORTER_1"/>
    <property type="match status" value="2"/>
</dbReference>
<evidence type="ECO:0000256" key="16">
    <source>
        <dbReference type="SAM" id="MobiDB-lite"/>
    </source>
</evidence>
<feature type="transmembrane region" description="Helical" evidence="17">
    <location>
        <begin position="985"/>
        <end position="1013"/>
    </location>
</feature>
<evidence type="ECO:0000256" key="7">
    <source>
        <dbReference type="ARBA" id="ARBA00022692"/>
    </source>
</evidence>
<dbReference type="InterPro" id="IPR050173">
    <property type="entry name" value="ABC_transporter_C-like"/>
</dbReference>
<dbReference type="InterPro" id="IPR003439">
    <property type="entry name" value="ABC_transporter-like_ATP-bd"/>
</dbReference>
<dbReference type="GO" id="GO:0005886">
    <property type="term" value="C:plasma membrane"/>
    <property type="evidence" value="ECO:0007669"/>
    <property type="project" value="UniProtKB-SubCell"/>
</dbReference>
<feature type="region of interest" description="Disordered" evidence="16">
    <location>
        <begin position="882"/>
        <end position="917"/>
    </location>
</feature>
<dbReference type="OrthoDB" id="6500128at2759"/>
<keyword evidence="5" id="KW-1003">Cell membrane</keyword>
<evidence type="ECO:0000256" key="1">
    <source>
        <dbReference type="ARBA" id="ARBA00004128"/>
    </source>
</evidence>
<accession>A0A1J1ISK9</accession>
<keyword evidence="6" id="KW-0926">Vacuole</keyword>
<evidence type="ECO:0000256" key="17">
    <source>
        <dbReference type="SAM" id="Phobius"/>
    </source>
</evidence>
<dbReference type="Pfam" id="PF24357">
    <property type="entry name" value="TMD0_ABC"/>
    <property type="match status" value="1"/>
</dbReference>
<evidence type="ECO:0000256" key="4">
    <source>
        <dbReference type="ARBA" id="ARBA00022448"/>
    </source>
</evidence>
<evidence type="ECO:0000256" key="10">
    <source>
        <dbReference type="ARBA" id="ARBA00022840"/>
    </source>
</evidence>
<evidence type="ECO:0000256" key="14">
    <source>
        <dbReference type="ARBA" id="ARBA00024220"/>
    </source>
</evidence>
<evidence type="ECO:0000313" key="20">
    <source>
        <dbReference type="EMBL" id="CRL02706.1"/>
    </source>
</evidence>
<dbReference type="FunFam" id="1.20.1560.10:FF:000001">
    <property type="entry name" value="ATP-binding cassette subfamily C member 1"/>
    <property type="match status" value="1"/>
</dbReference>
<dbReference type="CDD" id="cd03244">
    <property type="entry name" value="ABCC_MRP_domain2"/>
    <property type="match status" value="1"/>
</dbReference>
<dbReference type="CDD" id="cd18603">
    <property type="entry name" value="ABC_6TM_MRP1_2_3_6_D2_like"/>
    <property type="match status" value="1"/>
</dbReference>
<dbReference type="GO" id="GO:0015431">
    <property type="term" value="F:ABC-type glutathione S-conjugate transporter activity"/>
    <property type="evidence" value="ECO:0007669"/>
    <property type="project" value="UniProtKB-EC"/>
</dbReference>
<dbReference type="Gene3D" id="3.40.50.300">
    <property type="entry name" value="P-loop containing nucleotide triphosphate hydrolases"/>
    <property type="match status" value="2"/>
</dbReference>
<dbReference type="Pfam" id="PF00005">
    <property type="entry name" value="ABC_tran"/>
    <property type="match status" value="2"/>
</dbReference>
<evidence type="ECO:0000259" key="19">
    <source>
        <dbReference type="PROSITE" id="PS50929"/>
    </source>
</evidence>
<dbReference type="InterPro" id="IPR027417">
    <property type="entry name" value="P-loop_NTPase"/>
</dbReference>
<dbReference type="FunFam" id="1.20.1560.10:FF:000020">
    <property type="entry name" value="ABC metal ion transporter"/>
    <property type="match status" value="1"/>
</dbReference>
<feature type="transmembrane region" description="Helical" evidence="17">
    <location>
        <begin position="421"/>
        <end position="443"/>
    </location>
</feature>
<dbReference type="Proteomes" id="UP000183832">
    <property type="component" value="Unassembled WGS sequence"/>
</dbReference>
<dbReference type="SUPFAM" id="SSF52540">
    <property type="entry name" value="P-loop containing nucleoside triphosphate hydrolases"/>
    <property type="match status" value="2"/>
</dbReference>